<organism evidence="2 3">
    <name type="scientific">Streptomyces aurantiacus JA 4570</name>
    <dbReference type="NCBI Taxonomy" id="1286094"/>
    <lineage>
        <taxon>Bacteria</taxon>
        <taxon>Bacillati</taxon>
        <taxon>Actinomycetota</taxon>
        <taxon>Actinomycetes</taxon>
        <taxon>Kitasatosporales</taxon>
        <taxon>Streptomycetaceae</taxon>
        <taxon>Streptomyces</taxon>
        <taxon>Streptomyces aurantiacus group</taxon>
    </lineage>
</organism>
<gene>
    <name evidence="2" type="ORF">STRAU_3465</name>
</gene>
<feature type="region of interest" description="Disordered" evidence="1">
    <location>
        <begin position="1"/>
        <end position="52"/>
    </location>
</feature>
<dbReference type="AlphaFoldDB" id="S3ZYH4"/>
<dbReference type="PATRIC" id="fig|1286094.4.peg.3427"/>
<proteinExistence type="predicted"/>
<dbReference type="EMBL" id="AOPZ01000157">
    <property type="protein sequence ID" value="EPH43480.1"/>
    <property type="molecule type" value="Genomic_DNA"/>
</dbReference>
<comment type="caution">
    <text evidence="2">The sequence shown here is derived from an EMBL/GenBank/DDBJ whole genome shotgun (WGS) entry which is preliminary data.</text>
</comment>
<keyword evidence="3" id="KW-1185">Reference proteome</keyword>
<reference evidence="2 3" key="1">
    <citation type="submission" date="2013-02" db="EMBL/GenBank/DDBJ databases">
        <title>Draft Genome Sequence of Streptomyces aurantiacus, Which Produces Setomimycin.</title>
        <authorList>
            <person name="Gruening B.A."/>
            <person name="Praeg A."/>
            <person name="Erxleben A."/>
            <person name="Guenther S."/>
            <person name="Mueller M."/>
        </authorList>
    </citation>
    <scope>NUCLEOTIDE SEQUENCE [LARGE SCALE GENOMIC DNA]</scope>
    <source>
        <strain evidence="2 3">JA 4570</strain>
    </source>
</reference>
<protein>
    <submittedName>
        <fullName evidence="2">Uncharacterized protein</fullName>
    </submittedName>
</protein>
<dbReference type="Proteomes" id="UP000014629">
    <property type="component" value="Unassembled WGS sequence"/>
</dbReference>
<evidence type="ECO:0000256" key="1">
    <source>
        <dbReference type="SAM" id="MobiDB-lite"/>
    </source>
</evidence>
<accession>S3ZYH4</accession>
<sequence length="74" mass="8145">MERLYPGFPRPSRGTWASASRNPSVRGPGNLPSTPGSELAEKTPSSLRAARDATMEVIRGRRQGASRRQKEPLR</sequence>
<evidence type="ECO:0000313" key="2">
    <source>
        <dbReference type="EMBL" id="EPH43480.1"/>
    </source>
</evidence>
<name>S3ZYH4_9ACTN</name>
<evidence type="ECO:0000313" key="3">
    <source>
        <dbReference type="Proteomes" id="UP000014629"/>
    </source>
</evidence>